<dbReference type="Pfam" id="PF02738">
    <property type="entry name" value="MoCoBD_1"/>
    <property type="match status" value="1"/>
</dbReference>
<dbReference type="InterPro" id="IPR046867">
    <property type="entry name" value="AldOxase/xan_DH_MoCoBD2"/>
</dbReference>
<dbReference type="Pfam" id="PF20256">
    <property type="entry name" value="MoCoBD_2"/>
    <property type="match status" value="2"/>
</dbReference>
<proteinExistence type="predicted"/>
<dbReference type="SMART" id="SM01008">
    <property type="entry name" value="Ald_Xan_dh_C"/>
    <property type="match status" value="1"/>
</dbReference>
<dbReference type="PIRSF" id="PIRSF036389">
    <property type="entry name" value="IOR_B"/>
    <property type="match status" value="1"/>
</dbReference>
<dbReference type="SUPFAM" id="SSF56003">
    <property type="entry name" value="Molybdenum cofactor-binding domain"/>
    <property type="match status" value="2"/>
</dbReference>
<dbReference type="Proteomes" id="UP001168640">
    <property type="component" value="Unassembled WGS sequence"/>
</dbReference>
<feature type="domain" description="Aldehyde oxidase/xanthine dehydrogenase a/b hammerhead" evidence="1">
    <location>
        <begin position="232"/>
        <end position="321"/>
    </location>
</feature>
<gene>
    <name evidence="2" type="ORF">QVZ43_10090</name>
</gene>
<sequence length="778" mass="85345">MESGPKDRLHIANVSRRRFFTGLAGAAALVIAARWDLVETAEKRKYGAEGMPGGYTDNPNVFIHIDPDGTVTVVNHRSEMGQGIRTSNAMVIADELGADWDRVRVKQAEGDHSVYGNQYTEASRSMRQWFDPLRRAGAAARQMLEQAAADRWQVRLSEVKTGVHEVWHEQSGRKLGFGELAEAARTLEVPDPASLILKEDHELRFIGRESGLINGVLETSRPKAIDGEGIVSGTAVYGADVPFDNPLYAVIARPPVYGAELGRFHESDALNVPGVLKVVRIEGAGLPAAFNPLGGLAVVATNTWAAMQGRKALKIHWDYGPAEDNRSYTSSAYREMLEARAQIPGEVIREEGNFSKAMEGARQRISATYYMPHLAQTPMEPPVATARVQKGNAEIWAPTQNPQATRTKVAERLGLDVTNVTVNVTLLGGAFGRKAKPDFAIEAAAIAQWFEGRPVTLQWTREDDLQHGYYQTVSLDHLEAGLDERGRATAWLHRSLSPSTMSLLKADFEHKSKVEQGMGFNTTPFDIPAILLENPPAPAHVRIGWIRSVYNLPHAWAIQSFAHELAIAAGKDHRAFLLEMLGEDRKISNRSVGDTYNYDEDPAIYFIDTGRIRGVIDRVAAESGWGKDMPRGRGLGLAFHHSFGSYAAVVFDVEVSEGGSLTIHRADIAFDCGPQANPERIRSQLEGACIMGIGVALFNEVSFENGVAQQDNFDRYRIPRMNDAPREIRIHLVENPDEPMGGVGEPGLPPVAPALVNAIYAATGKRIRRLPVGDQLKG</sequence>
<dbReference type="PROSITE" id="PS51318">
    <property type="entry name" value="TAT"/>
    <property type="match status" value="1"/>
</dbReference>
<dbReference type="Gene3D" id="3.90.1170.50">
    <property type="entry name" value="Aldehyde oxidase/xanthine dehydrogenase, a/b hammerhead"/>
    <property type="match status" value="1"/>
</dbReference>
<comment type="caution">
    <text evidence="2">The sequence shown here is derived from an EMBL/GenBank/DDBJ whole genome shotgun (WGS) entry which is preliminary data.</text>
</comment>
<dbReference type="InterPro" id="IPR006311">
    <property type="entry name" value="TAT_signal"/>
</dbReference>
<dbReference type="EMBL" id="JAUMIS010000002">
    <property type="protein sequence ID" value="MDO3722072.1"/>
    <property type="molecule type" value="Genomic_DNA"/>
</dbReference>
<dbReference type="InterPro" id="IPR008274">
    <property type="entry name" value="AldOxase/xan_DH_MoCoBD1"/>
</dbReference>
<dbReference type="InterPro" id="IPR012368">
    <property type="entry name" value="OxRdtase_Mopterin-bd_su_IorB"/>
</dbReference>
<dbReference type="PANTHER" id="PTHR47495:SF3">
    <property type="entry name" value="BLR6219 PROTEIN"/>
    <property type="match status" value="1"/>
</dbReference>
<reference evidence="2" key="1">
    <citation type="submission" date="2023-07" db="EMBL/GenBank/DDBJ databases">
        <title>Marinobacter sp. chi1 genome sequencing and assembly.</title>
        <authorList>
            <person name="Park S."/>
        </authorList>
    </citation>
    <scope>NUCLEOTIDE SEQUENCE</scope>
    <source>
        <strain evidence="2">Chi1</strain>
    </source>
</reference>
<organism evidence="2 3">
    <name type="scientific">Marinobacter suaedae</name>
    <dbReference type="NCBI Taxonomy" id="3057675"/>
    <lineage>
        <taxon>Bacteria</taxon>
        <taxon>Pseudomonadati</taxon>
        <taxon>Pseudomonadota</taxon>
        <taxon>Gammaproteobacteria</taxon>
        <taxon>Pseudomonadales</taxon>
        <taxon>Marinobacteraceae</taxon>
        <taxon>Marinobacter</taxon>
    </lineage>
</organism>
<dbReference type="Gene3D" id="3.30.365.10">
    <property type="entry name" value="Aldehyde oxidase/xanthine dehydrogenase, molybdopterin binding domain"/>
    <property type="match status" value="4"/>
</dbReference>
<evidence type="ECO:0000259" key="1">
    <source>
        <dbReference type="SMART" id="SM01008"/>
    </source>
</evidence>
<evidence type="ECO:0000313" key="2">
    <source>
        <dbReference type="EMBL" id="MDO3722072.1"/>
    </source>
</evidence>
<dbReference type="InterPro" id="IPR052516">
    <property type="entry name" value="N-heterocyclic_Hydroxylase"/>
</dbReference>
<dbReference type="RefSeq" id="WP_302909835.1">
    <property type="nucleotide sequence ID" value="NZ_JAUMIS010000002.1"/>
</dbReference>
<protein>
    <submittedName>
        <fullName evidence="2">Molybdopterin-dependent oxidoreductase</fullName>
    </submittedName>
</protein>
<dbReference type="PANTHER" id="PTHR47495">
    <property type="entry name" value="ALDEHYDE DEHYDROGENASE"/>
    <property type="match status" value="1"/>
</dbReference>
<name>A0ABT8W1E4_9GAMM</name>
<accession>A0ABT8W1E4</accession>
<evidence type="ECO:0000313" key="3">
    <source>
        <dbReference type="Proteomes" id="UP001168640"/>
    </source>
</evidence>
<dbReference type="InterPro" id="IPR000674">
    <property type="entry name" value="Ald_Oxase/Xan_DH_a/b"/>
</dbReference>
<dbReference type="InterPro" id="IPR037165">
    <property type="entry name" value="AldOxase/xan_DH_Mopterin-bd_sf"/>
</dbReference>
<keyword evidence="3" id="KW-1185">Reference proteome</keyword>